<protein>
    <recommendedName>
        <fullName evidence="9">E3 ubiquitin-protein ligase RMA</fullName>
        <ecNumber evidence="9">2.3.2.27</ecNumber>
    </recommendedName>
    <alternativeName>
        <fullName evidence="9">Protein RING membrane-anchor</fullName>
    </alternativeName>
    <alternativeName>
        <fullName evidence="9">RING-type E3 ubiquitin transferase RMA</fullName>
    </alternativeName>
</protein>
<dbReference type="InterPro" id="IPR001841">
    <property type="entry name" value="Znf_RING"/>
</dbReference>
<keyword evidence="3 9" id="KW-0808">Transferase</keyword>
<feature type="region of interest" description="Disordered" evidence="10">
    <location>
        <begin position="186"/>
        <end position="211"/>
    </location>
</feature>
<proteinExistence type="predicted"/>
<keyword evidence="6 9" id="KW-0833">Ubl conjugation pathway</keyword>
<dbReference type="EC" id="2.3.2.27" evidence="9"/>
<comment type="function">
    <text evidence="9">E3 ubiquitin-protein ligase.</text>
</comment>
<evidence type="ECO:0000256" key="6">
    <source>
        <dbReference type="ARBA" id="ARBA00022786"/>
    </source>
</evidence>
<feature type="region of interest" description="Disordered" evidence="10">
    <location>
        <begin position="68"/>
        <end position="100"/>
    </location>
</feature>
<evidence type="ECO:0000259" key="11">
    <source>
        <dbReference type="PROSITE" id="PS50089"/>
    </source>
</evidence>
<comment type="catalytic activity">
    <reaction evidence="1 9">
        <text>S-ubiquitinyl-[E2 ubiquitin-conjugating enzyme]-L-cysteine + [acceptor protein]-L-lysine = [E2 ubiquitin-conjugating enzyme]-L-cysteine + N(6)-ubiquitinyl-[acceptor protein]-L-lysine.</text>
        <dbReference type="EC" id="2.3.2.27"/>
    </reaction>
</comment>
<keyword evidence="4 9" id="KW-0479">Metal-binding</keyword>
<comment type="domain">
    <text evidence="9">The RING-type zinc finger domain is responsible for E3 ligase activity.</text>
</comment>
<comment type="caution">
    <text evidence="12">The sequence shown here is derived from an EMBL/GenBank/DDBJ whole genome shotgun (WGS) entry which is preliminary data.</text>
</comment>
<accession>A0ABU6SA03</accession>
<evidence type="ECO:0000256" key="4">
    <source>
        <dbReference type="ARBA" id="ARBA00022723"/>
    </source>
</evidence>
<dbReference type="InterPro" id="IPR045103">
    <property type="entry name" value="RNF5/RNF185-like"/>
</dbReference>
<dbReference type="SMART" id="SM00184">
    <property type="entry name" value="RING"/>
    <property type="match status" value="1"/>
</dbReference>
<evidence type="ECO:0000256" key="10">
    <source>
        <dbReference type="SAM" id="MobiDB-lite"/>
    </source>
</evidence>
<evidence type="ECO:0000256" key="3">
    <source>
        <dbReference type="ARBA" id="ARBA00022679"/>
    </source>
</evidence>
<keyword evidence="7 9" id="KW-0862">Zinc</keyword>
<keyword evidence="5 8" id="KW-0863">Zinc-finger</keyword>
<dbReference type="Gene3D" id="3.30.40.10">
    <property type="entry name" value="Zinc/RING finger domain, C3HC4 (zinc finger)"/>
    <property type="match status" value="1"/>
</dbReference>
<dbReference type="SUPFAM" id="SSF57850">
    <property type="entry name" value="RING/U-box"/>
    <property type="match status" value="1"/>
</dbReference>
<reference evidence="12 13" key="1">
    <citation type="journal article" date="2023" name="Plants (Basel)">
        <title>Bridging the Gap: Combining Genomics and Transcriptomics Approaches to Understand Stylosanthes scabra, an Orphan Legume from the Brazilian Caatinga.</title>
        <authorList>
            <person name="Ferreira-Neto J.R.C."/>
            <person name="da Silva M.D."/>
            <person name="Binneck E."/>
            <person name="de Melo N.F."/>
            <person name="da Silva R.H."/>
            <person name="de Melo A.L.T.M."/>
            <person name="Pandolfi V."/>
            <person name="Bustamante F.O."/>
            <person name="Brasileiro-Vidal A.C."/>
            <person name="Benko-Iseppon A.M."/>
        </authorList>
    </citation>
    <scope>NUCLEOTIDE SEQUENCE [LARGE SCALE GENOMIC DNA]</scope>
    <source>
        <tissue evidence="12">Leaves</tissue>
    </source>
</reference>
<dbReference type="Pfam" id="PF13445">
    <property type="entry name" value="zf-RING_UBOX"/>
    <property type="match status" value="1"/>
</dbReference>
<organism evidence="12 13">
    <name type="scientific">Stylosanthes scabra</name>
    <dbReference type="NCBI Taxonomy" id="79078"/>
    <lineage>
        <taxon>Eukaryota</taxon>
        <taxon>Viridiplantae</taxon>
        <taxon>Streptophyta</taxon>
        <taxon>Embryophyta</taxon>
        <taxon>Tracheophyta</taxon>
        <taxon>Spermatophyta</taxon>
        <taxon>Magnoliopsida</taxon>
        <taxon>eudicotyledons</taxon>
        <taxon>Gunneridae</taxon>
        <taxon>Pentapetalae</taxon>
        <taxon>rosids</taxon>
        <taxon>fabids</taxon>
        <taxon>Fabales</taxon>
        <taxon>Fabaceae</taxon>
        <taxon>Papilionoideae</taxon>
        <taxon>50 kb inversion clade</taxon>
        <taxon>dalbergioids sensu lato</taxon>
        <taxon>Dalbergieae</taxon>
        <taxon>Pterocarpus clade</taxon>
        <taxon>Stylosanthes</taxon>
    </lineage>
</organism>
<comment type="pathway">
    <text evidence="2 9">Protein modification; protein ubiquitination.</text>
</comment>
<gene>
    <name evidence="12" type="ORF">PIB30_024231</name>
</gene>
<dbReference type="EMBL" id="JASCZI010060501">
    <property type="protein sequence ID" value="MED6133003.1"/>
    <property type="molecule type" value="Genomic_DNA"/>
</dbReference>
<name>A0ABU6SA03_9FABA</name>
<evidence type="ECO:0000313" key="13">
    <source>
        <dbReference type="Proteomes" id="UP001341840"/>
    </source>
</evidence>
<evidence type="ECO:0000256" key="5">
    <source>
        <dbReference type="ARBA" id="ARBA00022771"/>
    </source>
</evidence>
<evidence type="ECO:0000256" key="8">
    <source>
        <dbReference type="PROSITE-ProRule" id="PRU00175"/>
    </source>
</evidence>
<dbReference type="InterPro" id="IPR013083">
    <property type="entry name" value="Znf_RING/FYVE/PHD"/>
</dbReference>
<feature type="compositionally biased region" description="Low complexity" evidence="10">
    <location>
        <begin position="187"/>
        <end position="200"/>
    </location>
</feature>
<comment type="subcellular location">
    <subcellularLocation>
        <location evidence="9">Endoplasmic reticulum membrane</location>
        <topology evidence="9">Single-pass type IV membrane protein</topology>
    </subcellularLocation>
</comment>
<evidence type="ECO:0000256" key="7">
    <source>
        <dbReference type="ARBA" id="ARBA00022833"/>
    </source>
</evidence>
<dbReference type="Proteomes" id="UP001341840">
    <property type="component" value="Unassembled WGS sequence"/>
</dbReference>
<evidence type="ECO:0000256" key="9">
    <source>
        <dbReference type="RuleBase" id="RU369090"/>
    </source>
</evidence>
<keyword evidence="13" id="KW-1185">Reference proteome</keyword>
<feature type="domain" description="RING-type" evidence="11">
    <location>
        <begin position="130"/>
        <end position="171"/>
    </location>
</feature>
<dbReference type="InterPro" id="IPR027370">
    <property type="entry name" value="Znf-RING_euk"/>
</dbReference>
<dbReference type="PROSITE" id="PS50089">
    <property type="entry name" value="ZF_RING_2"/>
    <property type="match status" value="1"/>
</dbReference>
<sequence>MELDLNQEPLELDPSHNSVAEIDSLLDELESAHGHIHDRIRHLEAVYTSARLRYRWPPVHTPIQITNFTGEEAAPANGEDGGGRDNPVAEESEVGNEAKSKGTHLIAKALGIEQTDAIVADQSSASFFDCNICLDIARDPVLTCCGHLFCWSCFYKVSYAYSNAKECPVCKGEVTEKGIIPIYGNGSSSTSNSRLESNETGLKVPPRPPAPRVESIRQQLINQGASSSTIRNLRRFHNLISGRGERVQSETPNMPTGSSNNVVHAQTQREIDDYQHIHSQPISRLLMQGATSFSSLSLALNSAMSSAERLVEDLESYLHGQQPVGSSTPPSNPLDASVSSLRAAVEHYNYADSLSRVAAALRFAAAAPDSSLSRNDFTDALNEMRIANELMQIRSSSPSSPSSPSNRRRTSASRGGSNELRRRRLR</sequence>
<dbReference type="PANTHER" id="PTHR12313">
    <property type="entry name" value="E3 UBIQUITIN-PROTEIN LIGASE RNF5-RELATED"/>
    <property type="match status" value="1"/>
</dbReference>
<keyword evidence="9" id="KW-0256">Endoplasmic reticulum</keyword>
<evidence type="ECO:0000256" key="1">
    <source>
        <dbReference type="ARBA" id="ARBA00000900"/>
    </source>
</evidence>
<evidence type="ECO:0000313" key="12">
    <source>
        <dbReference type="EMBL" id="MED6133003.1"/>
    </source>
</evidence>
<evidence type="ECO:0000256" key="2">
    <source>
        <dbReference type="ARBA" id="ARBA00004906"/>
    </source>
</evidence>
<feature type="compositionally biased region" description="Low complexity" evidence="10">
    <location>
        <begin position="394"/>
        <end position="405"/>
    </location>
</feature>
<feature type="region of interest" description="Disordered" evidence="10">
    <location>
        <begin position="392"/>
        <end position="426"/>
    </location>
</feature>